<organism evidence="2">
    <name type="scientific">Pseudo-nitzschia australis</name>
    <dbReference type="NCBI Taxonomy" id="44445"/>
    <lineage>
        <taxon>Eukaryota</taxon>
        <taxon>Sar</taxon>
        <taxon>Stramenopiles</taxon>
        <taxon>Ochrophyta</taxon>
        <taxon>Bacillariophyta</taxon>
        <taxon>Bacillariophyceae</taxon>
        <taxon>Bacillariophycidae</taxon>
        <taxon>Bacillariales</taxon>
        <taxon>Bacillariaceae</taxon>
        <taxon>Pseudo-nitzschia</taxon>
    </lineage>
</organism>
<gene>
    <name evidence="2" type="ORF">PAUS00366_LOCUS14337</name>
</gene>
<evidence type="ECO:0000256" key="1">
    <source>
        <dbReference type="SAM" id="SignalP"/>
    </source>
</evidence>
<sequence length="363" mass="40183">MNFSTIALISLLSSTTTYNAFSFSPRNSLPFKTSPLSMISPGSKNVVAFTTTIHREEVDLESLSLPQLKQMQGELENLNAACTEECTQTNPECDVELKDERDDAIMKIQNVISELTGKNSNLKYVDMDSVRGMVQQPWTQSLQTIRKQIQAMEILNCECTEDGNQTDAACDVQLKDERDSAIEILTLYMKSVQKMLETEGVRAKVEVAAQEERNRMKQTGTSKICLDARVEEEAAAEHFDMGEIRGCVDQPGSRSLAEMQNMLSQLEAVHNACTEEGCQTNAECDLEVKAERDAFMESLVSQIHDAKLCKAQIKAFAEQGDNLDNVAMEDLMNTVINTIPNIPGAAAKIGQFSGPSDEFLVQI</sequence>
<dbReference type="AlphaFoldDB" id="A0A7S4ANG5"/>
<evidence type="ECO:0000313" key="2">
    <source>
        <dbReference type="EMBL" id="CAE0721582.1"/>
    </source>
</evidence>
<dbReference type="EMBL" id="HBIX01020325">
    <property type="protein sequence ID" value="CAE0721582.1"/>
    <property type="molecule type" value="Transcribed_RNA"/>
</dbReference>
<protein>
    <submittedName>
        <fullName evidence="2">Uncharacterized protein</fullName>
    </submittedName>
</protein>
<feature type="signal peptide" evidence="1">
    <location>
        <begin position="1"/>
        <end position="22"/>
    </location>
</feature>
<accession>A0A7S4ANG5</accession>
<feature type="chain" id="PRO_5030986219" evidence="1">
    <location>
        <begin position="23"/>
        <end position="363"/>
    </location>
</feature>
<keyword evidence="1" id="KW-0732">Signal</keyword>
<proteinExistence type="predicted"/>
<name>A0A7S4ANG5_9STRA</name>
<reference evidence="2" key="1">
    <citation type="submission" date="2021-01" db="EMBL/GenBank/DDBJ databases">
        <authorList>
            <person name="Corre E."/>
            <person name="Pelletier E."/>
            <person name="Niang G."/>
            <person name="Scheremetjew M."/>
            <person name="Finn R."/>
            <person name="Kale V."/>
            <person name="Holt S."/>
            <person name="Cochrane G."/>
            <person name="Meng A."/>
            <person name="Brown T."/>
            <person name="Cohen L."/>
        </authorList>
    </citation>
    <scope>NUCLEOTIDE SEQUENCE</scope>
    <source>
        <strain evidence="2">10249 10 AB</strain>
    </source>
</reference>